<dbReference type="SMART" id="SM00173">
    <property type="entry name" value="RAS"/>
    <property type="match status" value="1"/>
</dbReference>
<dbReference type="PANTHER" id="PTHR47977">
    <property type="entry name" value="RAS-RELATED PROTEIN RAB"/>
    <property type="match status" value="1"/>
</dbReference>
<comment type="caution">
    <text evidence="3">The sequence shown here is derived from an EMBL/GenBank/DDBJ whole genome shotgun (WGS) entry which is preliminary data.</text>
</comment>
<dbReference type="FunFam" id="3.40.50.300:FF:001447">
    <property type="entry name" value="Ras-related protein Rab-1B"/>
    <property type="match status" value="1"/>
</dbReference>
<protein>
    <recommendedName>
        <fullName evidence="4">GTP-binding protein</fullName>
    </recommendedName>
</protein>
<evidence type="ECO:0000313" key="3">
    <source>
        <dbReference type="EMBL" id="GAG82391.1"/>
    </source>
</evidence>
<dbReference type="CDD" id="cd00154">
    <property type="entry name" value="Rab"/>
    <property type="match status" value="1"/>
</dbReference>
<dbReference type="PRINTS" id="PR00449">
    <property type="entry name" value="RASTRNSFRMNG"/>
</dbReference>
<dbReference type="SMART" id="SM00175">
    <property type="entry name" value="RAB"/>
    <property type="match status" value="1"/>
</dbReference>
<sequence length="138" mass="15650">MTYRYVTGIFKSDSLMTIGLDFHLKNINYGGKKISLQIWDFAGESRFRFLLPGYIIGASGGIFMYDITRYSSFKNLDQWLNVISQGLKDDYNIIPILMVGGKADLSPKRTVNKEEAIEMAKSRDFIGYTECSSKSGEM</sequence>
<dbReference type="EMBL" id="BART01017820">
    <property type="protein sequence ID" value="GAG82391.1"/>
    <property type="molecule type" value="Genomic_DNA"/>
</dbReference>
<dbReference type="PROSITE" id="PS51421">
    <property type="entry name" value="RAS"/>
    <property type="match status" value="1"/>
</dbReference>
<reference evidence="3" key="1">
    <citation type="journal article" date="2014" name="Front. Microbiol.">
        <title>High frequency of phylogenetically diverse reductive dehalogenase-homologous genes in deep subseafloor sedimentary metagenomes.</title>
        <authorList>
            <person name="Kawai M."/>
            <person name="Futagami T."/>
            <person name="Toyoda A."/>
            <person name="Takaki Y."/>
            <person name="Nishi S."/>
            <person name="Hori S."/>
            <person name="Arai W."/>
            <person name="Tsubouchi T."/>
            <person name="Morono Y."/>
            <person name="Uchiyama I."/>
            <person name="Ito T."/>
            <person name="Fujiyama A."/>
            <person name="Inagaki F."/>
            <person name="Takami H."/>
        </authorList>
    </citation>
    <scope>NUCLEOTIDE SEQUENCE</scope>
    <source>
        <strain evidence="3">Expedition CK06-06</strain>
    </source>
</reference>
<dbReference type="AlphaFoldDB" id="X1CDS6"/>
<evidence type="ECO:0000256" key="1">
    <source>
        <dbReference type="ARBA" id="ARBA00022741"/>
    </source>
</evidence>
<dbReference type="GO" id="GO:0003924">
    <property type="term" value="F:GTPase activity"/>
    <property type="evidence" value="ECO:0007669"/>
    <property type="project" value="InterPro"/>
</dbReference>
<gene>
    <name evidence="3" type="ORF">S01H4_33792</name>
</gene>
<dbReference type="InterPro" id="IPR001806">
    <property type="entry name" value="Small_GTPase"/>
</dbReference>
<keyword evidence="2" id="KW-0342">GTP-binding</keyword>
<dbReference type="InterPro" id="IPR050227">
    <property type="entry name" value="Rab"/>
</dbReference>
<proteinExistence type="predicted"/>
<accession>X1CDS6</accession>
<dbReference type="Gene3D" id="3.40.50.300">
    <property type="entry name" value="P-loop containing nucleotide triphosphate hydrolases"/>
    <property type="match status" value="1"/>
</dbReference>
<evidence type="ECO:0000256" key="2">
    <source>
        <dbReference type="ARBA" id="ARBA00023134"/>
    </source>
</evidence>
<name>X1CDS6_9ZZZZ</name>
<dbReference type="GO" id="GO:0005525">
    <property type="term" value="F:GTP binding"/>
    <property type="evidence" value="ECO:0007669"/>
    <property type="project" value="UniProtKB-KW"/>
</dbReference>
<dbReference type="InterPro" id="IPR027417">
    <property type="entry name" value="P-loop_NTPase"/>
</dbReference>
<evidence type="ECO:0008006" key="4">
    <source>
        <dbReference type="Google" id="ProtNLM"/>
    </source>
</evidence>
<dbReference type="Pfam" id="PF00071">
    <property type="entry name" value="Ras"/>
    <property type="match status" value="1"/>
</dbReference>
<dbReference type="SUPFAM" id="SSF52540">
    <property type="entry name" value="P-loop containing nucleoside triphosphate hydrolases"/>
    <property type="match status" value="1"/>
</dbReference>
<feature type="non-terminal residue" evidence="3">
    <location>
        <position position="138"/>
    </location>
</feature>
<organism evidence="3">
    <name type="scientific">marine sediment metagenome</name>
    <dbReference type="NCBI Taxonomy" id="412755"/>
    <lineage>
        <taxon>unclassified sequences</taxon>
        <taxon>metagenomes</taxon>
        <taxon>ecological metagenomes</taxon>
    </lineage>
</organism>
<dbReference type="PROSITE" id="PS51419">
    <property type="entry name" value="RAB"/>
    <property type="match status" value="1"/>
</dbReference>
<keyword evidence="1" id="KW-0547">Nucleotide-binding</keyword>